<comment type="caution">
    <text evidence="2">The sequence shown here is derived from an EMBL/GenBank/DDBJ whole genome shotgun (WGS) entry which is preliminary data.</text>
</comment>
<dbReference type="AlphaFoldDB" id="X1IXN4"/>
<reference evidence="2" key="1">
    <citation type="journal article" date="2014" name="Front. Microbiol.">
        <title>High frequency of phylogenetically diverse reductive dehalogenase-homologous genes in deep subseafloor sedimentary metagenomes.</title>
        <authorList>
            <person name="Kawai M."/>
            <person name="Futagami T."/>
            <person name="Toyoda A."/>
            <person name="Takaki Y."/>
            <person name="Nishi S."/>
            <person name="Hori S."/>
            <person name="Arai W."/>
            <person name="Tsubouchi T."/>
            <person name="Morono Y."/>
            <person name="Uchiyama I."/>
            <person name="Ito T."/>
            <person name="Fujiyama A."/>
            <person name="Inagaki F."/>
            <person name="Takami H."/>
        </authorList>
    </citation>
    <scope>NUCLEOTIDE SEQUENCE</scope>
    <source>
        <strain evidence="2">Expedition CK06-06</strain>
    </source>
</reference>
<evidence type="ECO:0000313" key="2">
    <source>
        <dbReference type="EMBL" id="GAH70859.1"/>
    </source>
</evidence>
<sequence length="191" mass="20746">MKKILIIGLMLVLCFSCVTVSAEGNNAHCSLATSAKVVTVGDSFNVVLWLDTNFETTGFTLRQMIWDSNLAEMTYRNFSEQWYDPGWNDIGTLQPGNLTYAMANNFAGIEGSYAVMEFTFKTLNPGALHITIPDAITFGLGQPGLEIAFADTLTWDNLDITIKSQSSPPPPPQPPGPPPPPPPDNKKPVAV</sequence>
<proteinExistence type="predicted"/>
<feature type="non-terminal residue" evidence="2">
    <location>
        <position position="191"/>
    </location>
</feature>
<dbReference type="EMBL" id="BARU01027140">
    <property type="protein sequence ID" value="GAH70859.1"/>
    <property type="molecule type" value="Genomic_DNA"/>
</dbReference>
<feature type="region of interest" description="Disordered" evidence="1">
    <location>
        <begin position="161"/>
        <end position="191"/>
    </location>
</feature>
<feature type="compositionally biased region" description="Pro residues" evidence="1">
    <location>
        <begin position="167"/>
        <end position="183"/>
    </location>
</feature>
<accession>X1IXN4</accession>
<evidence type="ECO:0000256" key="1">
    <source>
        <dbReference type="SAM" id="MobiDB-lite"/>
    </source>
</evidence>
<evidence type="ECO:0008006" key="3">
    <source>
        <dbReference type="Google" id="ProtNLM"/>
    </source>
</evidence>
<protein>
    <recommendedName>
        <fullName evidence="3">Cohesin domain-containing protein</fullName>
    </recommendedName>
</protein>
<name>X1IXN4_9ZZZZ</name>
<organism evidence="2">
    <name type="scientific">marine sediment metagenome</name>
    <dbReference type="NCBI Taxonomy" id="412755"/>
    <lineage>
        <taxon>unclassified sequences</taxon>
        <taxon>metagenomes</taxon>
        <taxon>ecological metagenomes</taxon>
    </lineage>
</organism>
<gene>
    <name evidence="2" type="ORF">S03H2_43497</name>
</gene>